<gene>
    <name evidence="2" type="ORF">BJ992_000517</name>
</gene>
<dbReference type="RefSeq" id="WP_184978345.1">
    <property type="nucleotide sequence ID" value="NZ_BAAALO010000018.1"/>
</dbReference>
<evidence type="ECO:0000259" key="1">
    <source>
        <dbReference type="Pfam" id="PF19631"/>
    </source>
</evidence>
<keyword evidence="3" id="KW-1185">Reference proteome</keyword>
<comment type="caution">
    <text evidence="2">The sequence shown here is derived from an EMBL/GenBank/DDBJ whole genome shotgun (WGS) entry which is preliminary data.</text>
</comment>
<name>A0A7X0I9H0_9ACTN</name>
<reference evidence="2 3" key="1">
    <citation type="submission" date="2020-08" db="EMBL/GenBank/DDBJ databases">
        <title>Sequencing the genomes of 1000 actinobacteria strains.</title>
        <authorList>
            <person name="Klenk H.-P."/>
        </authorList>
    </citation>
    <scope>NUCLEOTIDE SEQUENCE [LARGE SCALE GENOMIC DNA]</scope>
    <source>
        <strain evidence="2 3">DSM 44936</strain>
    </source>
</reference>
<dbReference type="EMBL" id="JACHIU010000001">
    <property type="protein sequence ID" value="MBB6471086.1"/>
    <property type="molecule type" value="Genomic_DNA"/>
</dbReference>
<dbReference type="Proteomes" id="UP000555564">
    <property type="component" value="Unassembled WGS sequence"/>
</dbReference>
<dbReference type="Pfam" id="PF19631">
    <property type="entry name" value="Trypco2"/>
    <property type="match status" value="1"/>
</dbReference>
<organism evidence="2 3">
    <name type="scientific">Sphaerisporangium rubeum</name>
    <dbReference type="NCBI Taxonomy" id="321317"/>
    <lineage>
        <taxon>Bacteria</taxon>
        <taxon>Bacillati</taxon>
        <taxon>Actinomycetota</taxon>
        <taxon>Actinomycetes</taxon>
        <taxon>Streptosporangiales</taxon>
        <taxon>Streptosporangiaceae</taxon>
        <taxon>Sphaerisporangium</taxon>
    </lineage>
</organism>
<dbReference type="AlphaFoldDB" id="A0A7X0I9H0"/>
<evidence type="ECO:0000313" key="3">
    <source>
        <dbReference type="Proteomes" id="UP000555564"/>
    </source>
</evidence>
<dbReference type="InterPro" id="IPR045608">
    <property type="entry name" value="Trypco2"/>
</dbReference>
<accession>A0A7X0I9H0</accession>
<protein>
    <recommendedName>
        <fullName evidence="1">Trypsin-co-occurring domain-containing protein</fullName>
    </recommendedName>
</protein>
<feature type="domain" description="Trypsin-co-occurring" evidence="1">
    <location>
        <begin position="5"/>
        <end position="83"/>
    </location>
</feature>
<evidence type="ECO:0000313" key="2">
    <source>
        <dbReference type="EMBL" id="MBB6471086.1"/>
    </source>
</evidence>
<proteinExistence type="predicted"/>
<sequence length="106" mass="11517">MAARIGLAEAIEQLRTELGEAQDAGADQQLRFEVTEVEVEFLVELRKEGSAKASFGVLAIGAEGNAEGKIARGSTHRLTLRLNVMDAALGSRHLEFADEEAHPWDE</sequence>